<protein>
    <submittedName>
        <fullName evidence="1">Uncharacterized protein</fullName>
    </submittedName>
</protein>
<accession>A0A6A4CU05</accession>
<dbReference type="AlphaFoldDB" id="A0A6A4CU05"/>
<dbReference type="Proteomes" id="UP000434957">
    <property type="component" value="Unassembled WGS sequence"/>
</dbReference>
<gene>
    <name evidence="1" type="ORF">PR003_g23789</name>
</gene>
<sequence>MLNGALKLDATPELAADLETDAVLGHELATDHKFTEFHAVLKLADEKLDTTVRAEVLNFPDICMSFRQQLHPSYGSF</sequence>
<keyword evidence="2" id="KW-1185">Reference proteome</keyword>
<evidence type="ECO:0000313" key="2">
    <source>
        <dbReference type="Proteomes" id="UP000434957"/>
    </source>
</evidence>
<name>A0A6A4CU05_9STRA</name>
<comment type="caution">
    <text evidence="1">The sequence shown here is derived from an EMBL/GenBank/DDBJ whole genome shotgun (WGS) entry which is preliminary data.</text>
</comment>
<reference evidence="1 2" key="1">
    <citation type="submission" date="2018-08" db="EMBL/GenBank/DDBJ databases">
        <title>Genomic investigation of the strawberry pathogen Phytophthora fragariae indicates pathogenicity is determined by transcriptional variation in three key races.</title>
        <authorList>
            <person name="Adams T.M."/>
            <person name="Armitage A.D."/>
            <person name="Sobczyk M.K."/>
            <person name="Bates H.J."/>
            <person name="Dunwell J.M."/>
            <person name="Nellist C.F."/>
            <person name="Harrison R.J."/>
        </authorList>
    </citation>
    <scope>NUCLEOTIDE SEQUENCE [LARGE SCALE GENOMIC DNA]</scope>
    <source>
        <strain evidence="1 2">SCRP333</strain>
    </source>
</reference>
<proteinExistence type="predicted"/>
<evidence type="ECO:0000313" key="1">
    <source>
        <dbReference type="EMBL" id="KAE9296322.1"/>
    </source>
</evidence>
<dbReference type="EMBL" id="QXFT01002562">
    <property type="protein sequence ID" value="KAE9296322.1"/>
    <property type="molecule type" value="Genomic_DNA"/>
</dbReference>
<organism evidence="1 2">
    <name type="scientific">Phytophthora rubi</name>
    <dbReference type="NCBI Taxonomy" id="129364"/>
    <lineage>
        <taxon>Eukaryota</taxon>
        <taxon>Sar</taxon>
        <taxon>Stramenopiles</taxon>
        <taxon>Oomycota</taxon>
        <taxon>Peronosporomycetes</taxon>
        <taxon>Peronosporales</taxon>
        <taxon>Peronosporaceae</taxon>
        <taxon>Phytophthora</taxon>
    </lineage>
</organism>